<gene>
    <name evidence="1" type="ORF">FV139_12880</name>
</gene>
<evidence type="ECO:0000313" key="2">
    <source>
        <dbReference type="Proteomes" id="UP000321039"/>
    </source>
</evidence>
<protein>
    <submittedName>
        <fullName evidence="1">Uncharacterized protein</fullName>
    </submittedName>
</protein>
<comment type="caution">
    <text evidence="1">The sequence shown here is derived from an EMBL/GenBank/DDBJ whole genome shotgun (WGS) entry which is preliminary data.</text>
</comment>
<accession>A0A5C8ZWB6</accession>
<sequence length="134" mass="15126">MHELVLRISEPEKCYVFARNAQRQGHPELAKQAYRRAVDLRSEGYATESELELAAVRAIYAYEEALSYSKGKRTRATGTWQMANRYGLVEAVQKRLSSRAGDDLQPVLKELGMEDYSFSAVRSAYPDAFEQAAA</sequence>
<keyword evidence="2" id="KW-1185">Reference proteome</keyword>
<reference evidence="1 2" key="1">
    <citation type="submission" date="2019-08" db="EMBL/GenBank/DDBJ databases">
        <title>Parahaliea maris sp. nov., isolated from the surface seawater.</title>
        <authorList>
            <person name="Liu Y."/>
        </authorList>
    </citation>
    <scope>NUCLEOTIDE SEQUENCE [LARGE SCALE GENOMIC DNA]</scope>
    <source>
        <strain evidence="1 2">HSLHS9</strain>
    </source>
</reference>
<evidence type="ECO:0000313" key="1">
    <source>
        <dbReference type="EMBL" id="TXS92855.1"/>
    </source>
</evidence>
<proteinExistence type="predicted"/>
<dbReference type="RefSeq" id="WP_148068858.1">
    <property type="nucleotide sequence ID" value="NZ_VRZA01000004.1"/>
</dbReference>
<organism evidence="1 2">
    <name type="scientific">Parahaliea maris</name>
    <dbReference type="NCBI Taxonomy" id="2716870"/>
    <lineage>
        <taxon>Bacteria</taxon>
        <taxon>Pseudomonadati</taxon>
        <taxon>Pseudomonadota</taxon>
        <taxon>Gammaproteobacteria</taxon>
        <taxon>Cellvibrionales</taxon>
        <taxon>Halieaceae</taxon>
        <taxon>Parahaliea</taxon>
    </lineage>
</organism>
<dbReference type="AlphaFoldDB" id="A0A5C8ZWB6"/>
<dbReference type="EMBL" id="VRZA01000004">
    <property type="protein sequence ID" value="TXS92855.1"/>
    <property type="molecule type" value="Genomic_DNA"/>
</dbReference>
<dbReference type="Proteomes" id="UP000321039">
    <property type="component" value="Unassembled WGS sequence"/>
</dbReference>
<name>A0A5C8ZWB6_9GAMM</name>